<comment type="subcellular location">
    <subcellularLocation>
        <location evidence="1">Cell membrane</location>
        <topology evidence="1">Multi-pass membrane protein</topology>
    </subcellularLocation>
</comment>
<accession>A0A0B8QSZ5</accession>
<feature type="transmembrane region" description="Helical" evidence="4">
    <location>
        <begin position="90"/>
        <end position="111"/>
    </location>
</feature>
<evidence type="ECO:0000313" key="6">
    <source>
        <dbReference type="EMBL" id="GAM81811.1"/>
    </source>
</evidence>
<reference evidence="6 8" key="1">
    <citation type="submission" date="2015-01" db="EMBL/GenBank/DDBJ databases">
        <title>Lactococcus lactis subsp.lactis JCM 5805 whole genome shotgun sequence.</title>
        <authorList>
            <person name="Fujii T."/>
            <person name="Tomita Y."/>
            <person name="Ikushima S."/>
            <person name="Fujiwara D."/>
        </authorList>
    </citation>
    <scope>NUCLEOTIDE SEQUENCE [LARGE SCALE GENOMIC DNA]</scope>
    <source>
        <strain evidence="6 8">JCM 5805</strain>
    </source>
</reference>
<feature type="transmembrane region" description="Helical" evidence="4">
    <location>
        <begin position="16"/>
        <end position="36"/>
    </location>
</feature>
<feature type="transmembrane region" description="Helical" evidence="4">
    <location>
        <begin position="214"/>
        <end position="235"/>
    </location>
</feature>
<keyword evidence="4" id="KW-0472">Membrane</keyword>
<reference evidence="9" key="2">
    <citation type="submission" date="2015-10" db="EMBL/GenBank/DDBJ databases">
        <title>Draft Genome Sequences of 11 Lactococcus lactis subspecies cremoris strains.</title>
        <authorList>
            <person name="Wels M."/>
            <person name="Backus L."/>
            <person name="Boekhorst J."/>
            <person name="Dijkstra A."/>
            <person name="Beerthuizen M."/>
            <person name="Kelly W."/>
            <person name="Siezen R."/>
            <person name="Bachmann H."/>
            <person name="Van Hijum S."/>
        </authorList>
    </citation>
    <scope>NUCLEOTIDE SEQUENCE [LARGE SCALE GENOMIC DNA]</scope>
    <source>
        <strain evidence="9">LMG9449</strain>
    </source>
</reference>
<keyword evidence="6" id="KW-0645">Protease</keyword>
<dbReference type="GO" id="GO:0005886">
    <property type="term" value="C:plasma membrane"/>
    <property type="evidence" value="ECO:0007669"/>
    <property type="project" value="UniProtKB-SubCell"/>
</dbReference>
<sequence length="236" mass="27599">MMDDSFKNYWMNKLKYFSLFILLFAIYWFPDVILGYPEIYLKSLVGYDRQATATWIFLGNMAISLFLGILICYKLGYYKNTLSIFKIKNILFLLFTTIVLFIIYFFTFTYYNSHFITPGIAKEQAAYSRQIVFPFVQFISFAICAPIFEEAAFRTTIYRFFKNDKIAFIVSSISFAWMHTGANPILIVYLPMSVVLTLIYHRRRVLGESILVHGLMNALLPTIIVLLQTITGLYYL</sequence>
<dbReference type="GO" id="GO:0004175">
    <property type="term" value="F:endopeptidase activity"/>
    <property type="evidence" value="ECO:0007669"/>
    <property type="project" value="UniProtKB-ARBA"/>
</dbReference>
<comment type="caution">
    <text evidence="6">The sequence shown here is derived from an EMBL/GenBank/DDBJ whole genome shotgun (WGS) entry which is preliminary data.</text>
</comment>
<dbReference type="Proteomes" id="UP000031847">
    <property type="component" value="Unassembled WGS sequence"/>
</dbReference>
<feature type="transmembrane region" description="Helical" evidence="4">
    <location>
        <begin position="131"/>
        <end position="148"/>
    </location>
</feature>
<dbReference type="GO" id="GO:0006508">
    <property type="term" value="P:proteolysis"/>
    <property type="evidence" value="ECO:0007669"/>
    <property type="project" value="UniProtKB-KW"/>
</dbReference>
<dbReference type="AlphaFoldDB" id="A0A0B8QSZ5"/>
<organism evidence="6 8">
    <name type="scientific">Lactococcus lactis subsp. lactis</name>
    <name type="common">Streptococcus lactis</name>
    <dbReference type="NCBI Taxonomy" id="1360"/>
    <lineage>
        <taxon>Bacteria</taxon>
        <taxon>Bacillati</taxon>
        <taxon>Bacillota</taxon>
        <taxon>Bacilli</taxon>
        <taxon>Lactobacillales</taxon>
        <taxon>Streptococcaceae</taxon>
        <taxon>Lactococcus</taxon>
    </lineage>
</organism>
<keyword evidence="6" id="KW-0378">Hydrolase</keyword>
<dbReference type="InterPro" id="IPR003675">
    <property type="entry name" value="Rce1/LyrA-like_dom"/>
</dbReference>
<evidence type="ECO:0000256" key="1">
    <source>
        <dbReference type="ARBA" id="ARBA00004651"/>
    </source>
</evidence>
<keyword evidence="4" id="KW-1133">Transmembrane helix</keyword>
<evidence type="ECO:0000313" key="9">
    <source>
        <dbReference type="Proteomes" id="UP000053612"/>
    </source>
</evidence>
<name>A0A0B8QSZ5_LACLL</name>
<dbReference type="Proteomes" id="UP000053612">
    <property type="component" value="Unassembled WGS sequence"/>
</dbReference>
<proteinExistence type="inferred from homology"/>
<evidence type="ECO:0000313" key="8">
    <source>
        <dbReference type="Proteomes" id="UP000031847"/>
    </source>
</evidence>
<evidence type="ECO:0000313" key="7">
    <source>
        <dbReference type="EMBL" id="KSU16661.1"/>
    </source>
</evidence>
<keyword evidence="3" id="KW-1003">Cell membrane</keyword>
<dbReference type="GO" id="GO:0080120">
    <property type="term" value="P:CAAX-box protein maturation"/>
    <property type="evidence" value="ECO:0007669"/>
    <property type="project" value="UniProtKB-ARBA"/>
</dbReference>
<protein>
    <submittedName>
        <fullName evidence="6">Predicted metal-dependent membrane protease</fullName>
    </submittedName>
</protein>
<evidence type="ECO:0000256" key="2">
    <source>
        <dbReference type="ARBA" id="ARBA00009067"/>
    </source>
</evidence>
<keyword evidence="4" id="KW-0812">Transmembrane</keyword>
<dbReference type="Pfam" id="PF02517">
    <property type="entry name" value="Rce1-like"/>
    <property type="match status" value="1"/>
</dbReference>
<feature type="domain" description="CAAX prenyl protease 2/Lysostaphin resistance protein A-like" evidence="5">
    <location>
        <begin position="134"/>
        <end position="219"/>
    </location>
</feature>
<feature type="transmembrane region" description="Helical" evidence="4">
    <location>
        <begin position="56"/>
        <end position="78"/>
    </location>
</feature>
<dbReference type="EMBL" id="BBSI01000041">
    <property type="protein sequence ID" value="GAM81811.1"/>
    <property type="molecule type" value="Genomic_DNA"/>
</dbReference>
<gene>
    <name evidence="6" type="ORF">JCM5805K_2935</name>
    <name evidence="7" type="ORF">LMG9449_1909</name>
</gene>
<dbReference type="EMBL" id="LKLS01000153">
    <property type="protein sequence ID" value="KSU16661.1"/>
    <property type="molecule type" value="Genomic_DNA"/>
</dbReference>
<evidence type="ECO:0000259" key="5">
    <source>
        <dbReference type="Pfam" id="PF02517"/>
    </source>
</evidence>
<dbReference type="PATRIC" id="fig|1360.109.peg.2510"/>
<reference evidence="7" key="3">
    <citation type="journal article" date="2017" name="Genome Announc.">
        <title>Draft Genome Sequences of 24 Lactococcus lactis Strains.</title>
        <authorList>
            <person name="Backus L."/>
            <person name="Wels M."/>
            <person name="Boekhorst J."/>
            <person name="Dijkstra A.R."/>
            <person name="Beerthuyzen M."/>
            <person name="Kelly W.J."/>
            <person name="Siezen R.J."/>
            <person name="van Hijum S.A."/>
            <person name="Bachmann H."/>
        </authorList>
    </citation>
    <scope>NUCLEOTIDE SEQUENCE</scope>
    <source>
        <strain evidence="7">LMG9447</strain>
    </source>
</reference>
<comment type="similarity">
    <text evidence="2">Belongs to the UPF0177 family.</text>
</comment>
<dbReference type="RefSeq" id="WP_023163572.1">
    <property type="nucleotide sequence ID" value="NZ_BBSI01000041.1"/>
</dbReference>
<evidence type="ECO:0000256" key="4">
    <source>
        <dbReference type="SAM" id="Phobius"/>
    </source>
</evidence>
<evidence type="ECO:0000256" key="3">
    <source>
        <dbReference type="ARBA" id="ARBA00022475"/>
    </source>
</evidence>